<reference evidence="2" key="1">
    <citation type="journal article" date="2019" name="Curr. Biol.">
        <title>Genome Sequence of Striga asiatica Provides Insight into the Evolution of Plant Parasitism.</title>
        <authorList>
            <person name="Yoshida S."/>
            <person name="Kim S."/>
            <person name="Wafula E.K."/>
            <person name="Tanskanen J."/>
            <person name="Kim Y.M."/>
            <person name="Honaas L."/>
            <person name="Yang Z."/>
            <person name="Spallek T."/>
            <person name="Conn C.E."/>
            <person name="Ichihashi Y."/>
            <person name="Cheong K."/>
            <person name="Cui S."/>
            <person name="Der J.P."/>
            <person name="Gundlach H."/>
            <person name="Jiao Y."/>
            <person name="Hori C."/>
            <person name="Ishida J.K."/>
            <person name="Kasahara H."/>
            <person name="Kiba T."/>
            <person name="Kim M.S."/>
            <person name="Koo N."/>
            <person name="Laohavisit A."/>
            <person name="Lee Y.H."/>
            <person name="Lumba S."/>
            <person name="McCourt P."/>
            <person name="Mortimer J.C."/>
            <person name="Mutuku J.M."/>
            <person name="Nomura T."/>
            <person name="Sasaki-Sekimoto Y."/>
            <person name="Seto Y."/>
            <person name="Wang Y."/>
            <person name="Wakatake T."/>
            <person name="Sakakibara H."/>
            <person name="Demura T."/>
            <person name="Yamaguchi S."/>
            <person name="Yoneyama K."/>
            <person name="Manabe R.I."/>
            <person name="Nelson D.C."/>
            <person name="Schulman A.H."/>
            <person name="Timko M.P."/>
            <person name="dePamphilis C.W."/>
            <person name="Choi D."/>
            <person name="Shirasu K."/>
        </authorList>
    </citation>
    <scope>NUCLEOTIDE SEQUENCE [LARGE SCALE GENOMIC DNA]</scope>
    <source>
        <strain evidence="2">cv. UVA1</strain>
    </source>
</reference>
<accession>A0A5A7PLY1</accession>
<name>A0A5A7PLY1_STRAF</name>
<evidence type="ECO:0000313" key="2">
    <source>
        <dbReference type="Proteomes" id="UP000325081"/>
    </source>
</evidence>
<organism evidence="1 2">
    <name type="scientific">Striga asiatica</name>
    <name type="common">Asiatic witchweed</name>
    <name type="synonym">Buchnera asiatica</name>
    <dbReference type="NCBI Taxonomy" id="4170"/>
    <lineage>
        <taxon>Eukaryota</taxon>
        <taxon>Viridiplantae</taxon>
        <taxon>Streptophyta</taxon>
        <taxon>Embryophyta</taxon>
        <taxon>Tracheophyta</taxon>
        <taxon>Spermatophyta</taxon>
        <taxon>Magnoliopsida</taxon>
        <taxon>eudicotyledons</taxon>
        <taxon>Gunneridae</taxon>
        <taxon>Pentapetalae</taxon>
        <taxon>asterids</taxon>
        <taxon>lamiids</taxon>
        <taxon>Lamiales</taxon>
        <taxon>Orobanchaceae</taxon>
        <taxon>Buchnereae</taxon>
        <taxon>Striga</taxon>
    </lineage>
</organism>
<comment type="caution">
    <text evidence="1">The sequence shown here is derived from an EMBL/GenBank/DDBJ whole genome shotgun (WGS) entry which is preliminary data.</text>
</comment>
<dbReference type="Proteomes" id="UP000325081">
    <property type="component" value="Unassembled WGS sequence"/>
</dbReference>
<evidence type="ECO:0000313" key="1">
    <source>
        <dbReference type="EMBL" id="GER33676.1"/>
    </source>
</evidence>
<dbReference type="AlphaFoldDB" id="A0A5A7PLY1"/>
<keyword evidence="2" id="KW-1185">Reference proteome</keyword>
<proteinExistence type="predicted"/>
<dbReference type="EMBL" id="BKCP01004772">
    <property type="protein sequence ID" value="GER33676.1"/>
    <property type="molecule type" value="Genomic_DNA"/>
</dbReference>
<protein>
    <submittedName>
        <fullName evidence="1">Coatomer</fullName>
    </submittedName>
</protein>
<sequence>MSIADLAEPTITTFFPLINSAALELSMEAKSIECNTVPENTLGPNPGENSGESDATCPWTQKLCPSHPTAPNVVYPQQAHHNLRSSLWNRSLCTAEAGNAEHKSLDSAAAEYCEGKCLPKTAMGNLRTRSSVWELEA</sequence>
<gene>
    <name evidence="1" type="ORF">STAS_09826</name>
</gene>